<dbReference type="EMBL" id="CACVBM020001762">
    <property type="protein sequence ID" value="CAA7059299.1"/>
    <property type="molecule type" value="Genomic_DNA"/>
</dbReference>
<dbReference type="GO" id="GO:0043531">
    <property type="term" value="F:ADP binding"/>
    <property type="evidence" value="ECO:0007669"/>
    <property type="project" value="InterPro"/>
</dbReference>
<dbReference type="PROSITE" id="PS50104">
    <property type="entry name" value="TIR"/>
    <property type="match status" value="1"/>
</dbReference>
<dbReference type="Gene3D" id="3.40.50.10140">
    <property type="entry name" value="Toll/interleukin-1 receptor homology (TIR) domain"/>
    <property type="match status" value="1"/>
</dbReference>
<evidence type="ECO:0000256" key="1">
    <source>
        <dbReference type="ARBA" id="ARBA00023027"/>
    </source>
</evidence>
<dbReference type="InterPro" id="IPR044974">
    <property type="entry name" value="Disease_R_plants"/>
</dbReference>
<protein>
    <recommendedName>
        <fullName evidence="2">TIR domain-containing protein</fullName>
    </recommendedName>
</protein>
<dbReference type="InterPro" id="IPR027417">
    <property type="entry name" value="P-loop_NTPase"/>
</dbReference>
<dbReference type="OrthoDB" id="1357022at2759"/>
<accession>A0A6D2L154</accession>
<dbReference type="Gene3D" id="3.40.50.300">
    <property type="entry name" value="P-loop containing nucleotide triphosphate hydrolases"/>
    <property type="match status" value="1"/>
</dbReference>
<dbReference type="SUPFAM" id="SSF52540">
    <property type="entry name" value="P-loop containing nucleoside triphosphate hydrolases"/>
    <property type="match status" value="1"/>
</dbReference>
<organism evidence="3 4">
    <name type="scientific">Microthlaspi erraticum</name>
    <dbReference type="NCBI Taxonomy" id="1685480"/>
    <lineage>
        <taxon>Eukaryota</taxon>
        <taxon>Viridiplantae</taxon>
        <taxon>Streptophyta</taxon>
        <taxon>Embryophyta</taxon>
        <taxon>Tracheophyta</taxon>
        <taxon>Spermatophyta</taxon>
        <taxon>Magnoliopsida</taxon>
        <taxon>eudicotyledons</taxon>
        <taxon>Gunneridae</taxon>
        <taxon>Pentapetalae</taxon>
        <taxon>rosids</taxon>
        <taxon>malvids</taxon>
        <taxon>Brassicales</taxon>
        <taxon>Brassicaceae</taxon>
        <taxon>Coluteocarpeae</taxon>
        <taxon>Microthlaspi</taxon>
    </lineage>
</organism>
<dbReference type="FunFam" id="3.40.50.10140:FF:000007">
    <property type="entry name" value="Disease resistance protein (TIR-NBS-LRR class)"/>
    <property type="match status" value="1"/>
</dbReference>
<evidence type="ECO:0000259" key="2">
    <source>
        <dbReference type="PROSITE" id="PS50104"/>
    </source>
</evidence>
<keyword evidence="4" id="KW-1185">Reference proteome</keyword>
<dbReference type="Pfam" id="PF01582">
    <property type="entry name" value="TIR"/>
    <property type="match status" value="1"/>
</dbReference>
<reference evidence="3" key="1">
    <citation type="submission" date="2020-01" db="EMBL/GenBank/DDBJ databases">
        <authorList>
            <person name="Mishra B."/>
        </authorList>
    </citation>
    <scope>NUCLEOTIDE SEQUENCE [LARGE SCALE GENOMIC DNA]</scope>
</reference>
<gene>
    <name evidence="3" type="ORF">MERR_LOCUS46535</name>
</gene>
<comment type="caution">
    <text evidence="3">The sequence shown here is derived from an EMBL/GenBank/DDBJ whole genome shotgun (WGS) entry which is preliminary data.</text>
</comment>
<dbReference type="PANTHER" id="PTHR11017:SF589">
    <property type="entry name" value="ADP-RIBOSYL CYCLASE_CYCLIC ADP-RIBOSE HYDROLASE-RELATED"/>
    <property type="match status" value="1"/>
</dbReference>
<dbReference type="InterPro" id="IPR000157">
    <property type="entry name" value="TIR_dom"/>
</dbReference>
<evidence type="ECO:0000313" key="4">
    <source>
        <dbReference type="Proteomes" id="UP000467841"/>
    </source>
</evidence>
<keyword evidence="1" id="KW-0520">NAD</keyword>
<dbReference type="SUPFAM" id="SSF52200">
    <property type="entry name" value="Toll/Interleukin receptor TIR domain"/>
    <property type="match status" value="1"/>
</dbReference>
<dbReference type="AlphaFoldDB" id="A0A6D2L154"/>
<dbReference type="SMART" id="SM00255">
    <property type="entry name" value="TIR"/>
    <property type="match status" value="1"/>
</dbReference>
<dbReference type="GO" id="GO:0007165">
    <property type="term" value="P:signal transduction"/>
    <property type="evidence" value="ECO:0007669"/>
    <property type="project" value="InterPro"/>
</dbReference>
<name>A0A6D2L154_9BRAS</name>
<proteinExistence type="predicted"/>
<dbReference type="InterPro" id="IPR035897">
    <property type="entry name" value="Toll_tir_struct_dom_sf"/>
</dbReference>
<feature type="domain" description="TIR" evidence="2">
    <location>
        <begin position="18"/>
        <end position="181"/>
    </location>
</feature>
<dbReference type="Gene3D" id="1.10.8.430">
    <property type="entry name" value="Helical domain of apoptotic protease-activating factors"/>
    <property type="match status" value="1"/>
</dbReference>
<dbReference type="PANTHER" id="PTHR11017">
    <property type="entry name" value="LEUCINE-RICH REPEAT-CONTAINING PROTEIN"/>
    <property type="match status" value="1"/>
</dbReference>
<dbReference type="InterPro" id="IPR042197">
    <property type="entry name" value="Apaf_helical"/>
</dbReference>
<evidence type="ECO:0000313" key="3">
    <source>
        <dbReference type="EMBL" id="CAA7059299.1"/>
    </source>
</evidence>
<dbReference type="Proteomes" id="UP000467841">
    <property type="component" value="Unassembled WGS sequence"/>
</dbReference>
<dbReference type="PRINTS" id="PR00364">
    <property type="entry name" value="DISEASERSIST"/>
</dbReference>
<dbReference type="GO" id="GO:0006952">
    <property type="term" value="P:defense response"/>
    <property type="evidence" value="ECO:0007669"/>
    <property type="project" value="InterPro"/>
</dbReference>
<sequence>MATITTPADSTDELLSQWRPQVFINFRGEDLRKTFISHLVRVLKESGIKYYIDSDETRGAPLEILLKRIKESHIALVFFSIHYADSAWCLDELVEIMKKMEDGTLTVIPVFFKVKPEDVKGQKREFGVALYGEGRRRRPKMPEWEDALEAVPTRMGLLVKSVKEVEDIILSEVRAGQRSSSSLLDQQHLRASLPCYEQRLEQFEERFGFDPDVTQIFIILGMAGIGKTTLAKKHFDKCKNRVLINKIVLGIHKRSKNEPRSDWLIREILEDDVGYAKVFLKKSFVLLDDVSELSQIEFLLRRIKEGSKIVITTRDKSWIKGLVHDTYLVPGLNDNEALQLFRYHAFNNQDNTPPTHSFIKLSQKFVDFAGGNPLALEELGKELCGKNEDEWERKLEKLPHCCNENIKEN</sequence>